<protein>
    <submittedName>
        <fullName evidence="1">Uncharacterized protein</fullName>
    </submittedName>
</protein>
<dbReference type="AlphaFoldDB" id="A0A1X0Q981"/>
<name>A0A1X0Q981_9MICR</name>
<dbReference type="Proteomes" id="UP000192501">
    <property type="component" value="Unassembled WGS sequence"/>
</dbReference>
<proteinExistence type="predicted"/>
<accession>A0A1X0Q981</accession>
<dbReference type="EMBL" id="LTAI01001153">
    <property type="protein sequence ID" value="ORD96321.1"/>
    <property type="molecule type" value="Genomic_DNA"/>
</dbReference>
<sequence length="71" mass="8880">MYWEMKKRKNSMILERENLQRIHLEEVEDFMEDLMSMIFLICSDREDLVQEDQDHLENLRFQIQKLTYQLV</sequence>
<dbReference type="VEuPathDB" id="MicrosporidiaDB:A0H76_473"/>
<evidence type="ECO:0000313" key="2">
    <source>
        <dbReference type="Proteomes" id="UP000192501"/>
    </source>
</evidence>
<reference evidence="1 2" key="1">
    <citation type="journal article" date="2017" name="Environ. Microbiol.">
        <title>Decay of the glycolytic pathway and adaptation to intranuclear parasitism within Enterocytozoonidae microsporidia.</title>
        <authorList>
            <person name="Wiredu Boakye D."/>
            <person name="Jaroenlak P."/>
            <person name="Prachumwat A."/>
            <person name="Williams T.A."/>
            <person name="Bateman K.S."/>
            <person name="Itsathitphaisarn O."/>
            <person name="Sritunyalucksana K."/>
            <person name="Paszkiewicz K.H."/>
            <person name="Moore K.A."/>
            <person name="Stentiford G.D."/>
            <person name="Williams B.A."/>
        </authorList>
    </citation>
    <scope>NUCLEOTIDE SEQUENCE [LARGE SCALE GENOMIC DNA]</scope>
    <source>
        <strain evidence="2">canceri</strain>
    </source>
</reference>
<evidence type="ECO:0000313" key="1">
    <source>
        <dbReference type="EMBL" id="ORD96321.1"/>
    </source>
</evidence>
<organism evidence="1 2">
    <name type="scientific">Hepatospora eriocheir</name>
    <dbReference type="NCBI Taxonomy" id="1081669"/>
    <lineage>
        <taxon>Eukaryota</taxon>
        <taxon>Fungi</taxon>
        <taxon>Fungi incertae sedis</taxon>
        <taxon>Microsporidia</taxon>
        <taxon>Hepatosporidae</taxon>
        <taxon>Hepatospora</taxon>
    </lineage>
</organism>
<gene>
    <name evidence="1" type="ORF">A0H76_473</name>
</gene>
<comment type="caution">
    <text evidence="1">The sequence shown here is derived from an EMBL/GenBank/DDBJ whole genome shotgun (WGS) entry which is preliminary data.</text>
</comment>